<keyword evidence="4" id="KW-0735">Signal-anchor</keyword>
<dbReference type="GO" id="GO:0005829">
    <property type="term" value="C:cytosol"/>
    <property type="evidence" value="ECO:0007669"/>
    <property type="project" value="TreeGrafter"/>
</dbReference>
<dbReference type="Proteomes" id="UP000326396">
    <property type="component" value="Linkage Group LG19"/>
</dbReference>
<accession>A0A5N6NJ78</accession>
<evidence type="ECO:0000256" key="1">
    <source>
        <dbReference type="ARBA" id="ARBA00004606"/>
    </source>
</evidence>
<evidence type="ECO:0000256" key="6">
    <source>
        <dbReference type="RuleBase" id="RU000363"/>
    </source>
</evidence>
<proteinExistence type="inferred from homology"/>
<evidence type="ECO:0000256" key="4">
    <source>
        <dbReference type="ARBA" id="ARBA00022968"/>
    </source>
</evidence>
<dbReference type="OrthoDB" id="47007at2759"/>
<dbReference type="SUPFAM" id="SSF51735">
    <property type="entry name" value="NAD(P)-binding Rossmann-fold domains"/>
    <property type="match status" value="1"/>
</dbReference>
<reference evidence="8 9" key="1">
    <citation type="submission" date="2019-05" db="EMBL/GenBank/DDBJ databases">
        <title>Mikania micrantha, genome provides insights into the molecular mechanism of rapid growth.</title>
        <authorList>
            <person name="Liu B."/>
        </authorList>
    </citation>
    <scope>NUCLEOTIDE SEQUENCE [LARGE SCALE GENOMIC DNA]</scope>
    <source>
        <strain evidence="8">NLD-2019</strain>
        <tissue evidence="8">Leaf</tissue>
    </source>
</reference>
<dbReference type="Pfam" id="PF00106">
    <property type="entry name" value="adh_short"/>
    <property type="match status" value="1"/>
</dbReference>
<dbReference type="InterPro" id="IPR002347">
    <property type="entry name" value="SDR_fam"/>
</dbReference>
<organism evidence="8 9">
    <name type="scientific">Mikania micrantha</name>
    <name type="common">bitter vine</name>
    <dbReference type="NCBI Taxonomy" id="192012"/>
    <lineage>
        <taxon>Eukaryota</taxon>
        <taxon>Viridiplantae</taxon>
        <taxon>Streptophyta</taxon>
        <taxon>Embryophyta</taxon>
        <taxon>Tracheophyta</taxon>
        <taxon>Spermatophyta</taxon>
        <taxon>Magnoliopsida</taxon>
        <taxon>eudicotyledons</taxon>
        <taxon>Gunneridae</taxon>
        <taxon>Pentapetalae</taxon>
        <taxon>asterids</taxon>
        <taxon>campanulids</taxon>
        <taxon>Asterales</taxon>
        <taxon>Asteraceae</taxon>
        <taxon>Asteroideae</taxon>
        <taxon>Heliantheae alliance</taxon>
        <taxon>Eupatorieae</taxon>
        <taxon>Mikania</taxon>
    </lineage>
</organism>
<evidence type="ECO:0000256" key="7">
    <source>
        <dbReference type="SAM" id="Phobius"/>
    </source>
</evidence>
<dbReference type="InterPro" id="IPR020904">
    <property type="entry name" value="Sc_DH/Rdtase_CS"/>
</dbReference>
<feature type="transmembrane region" description="Helical" evidence="7">
    <location>
        <begin position="6"/>
        <end position="27"/>
    </location>
</feature>
<dbReference type="AlphaFoldDB" id="A0A5N6NJ78"/>
<evidence type="ECO:0000256" key="5">
    <source>
        <dbReference type="ARBA" id="ARBA00023002"/>
    </source>
</evidence>
<evidence type="ECO:0000313" key="9">
    <source>
        <dbReference type="Proteomes" id="UP000326396"/>
    </source>
</evidence>
<sequence length="345" mass="38183">MDLVFYLVASMATVGAFFFLTPLYTLFKLLFYFSRYISKEDVAGKVVLIVGASSGIGEHVAYEYARRGACLVLVARREKSLHEVAETALSLGAPEAIAVPADVSNIDDCKRLIGETINRFRQLNHLVNCAGVTPMCMLEDITDITSITPVMDINFWGYVYMTYLSIPHLRWSKGKIVAIASSASWMPAPRMSLYNASKAAVVSFYESLRMELGSEVGITIVTPGLTESEITQGKFMNKDGEMVTDQDLRDAEMSIVPIEMAATSAQAIVDGACRGDIYLAEPRWVQTTLYWVAFFPEMVEWLSKWFLLAEPGASPIDAPAKKLLDVPGLRRVSQPSSVWSSEIKK</sequence>
<dbReference type="PANTHER" id="PTHR43391:SF76">
    <property type="entry name" value="11-BETA-HYDROXYSTEROID DEHYDROGENASE-LIKE 2-RELATED"/>
    <property type="match status" value="1"/>
</dbReference>
<dbReference type="PROSITE" id="PS00061">
    <property type="entry name" value="ADH_SHORT"/>
    <property type="match status" value="1"/>
</dbReference>
<keyword evidence="9" id="KW-1185">Reference proteome</keyword>
<dbReference type="GO" id="GO:0016491">
    <property type="term" value="F:oxidoreductase activity"/>
    <property type="evidence" value="ECO:0007669"/>
    <property type="project" value="UniProtKB-KW"/>
</dbReference>
<protein>
    <submittedName>
        <fullName evidence="8">Uncharacterized protein</fullName>
    </submittedName>
</protein>
<evidence type="ECO:0000313" key="8">
    <source>
        <dbReference type="EMBL" id="KAD4889112.1"/>
    </source>
</evidence>
<keyword evidence="7" id="KW-0472">Membrane</keyword>
<dbReference type="PRINTS" id="PR00081">
    <property type="entry name" value="GDHRDH"/>
</dbReference>
<dbReference type="GO" id="GO:0016020">
    <property type="term" value="C:membrane"/>
    <property type="evidence" value="ECO:0007669"/>
    <property type="project" value="UniProtKB-SubCell"/>
</dbReference>
<dbReference type="InterPro" id="IPR036291">
    <property type="entry name" value="NAD(P)-bd_dom_sf"/>
</dbReference>
<evidence type="ECO:0000256" key="3">
    <source>
        <dbReference type="ARBA" id="ARBA00022857"/>
    </source>
</evidence>
<evidence type="ECO:0000256" key="2">
    <source>
        <dbReference type="ARBA" id="ARBA00006484"/>
    </source>
</evidence>
<dbReference type="PRINTS" id="PR00080">
    <property type="entry name" value="SDRFAMILY"/>
</dbReference>
<comment type="subcellular location">
    <subcellularLocation>
        <location evidence="1">Membrane</location>
        <topology evidence="1">Single-pass type II membrane protein</topology>
    </subcellularLocation>
</comment>
<dbReference type="EMBL" id="SZYD01000011">
    <property type="protein sequence ID" value="KAD4889112.1"/>
    <property type="molecule type" value="Genomic_DNA"/>
</dbReference>
<comment type="similarity">
    <text evidence="2 6">Belongs to the short-chain dehydrogenases/reductases (SDR) family.</text>
</comment>
<keyword evidence="5" id="KW-0560">Oxidoreductase</keyword>
<name>A0A5N6NJ78_9ASTR</name>
<dbReference type="Gene3D" id="3.40.50.720">
    <property type="entry name" value="NAD(P)-binding Rossmann-like Domain"/>
    <property type="match status" value="1"/>
</dbReference>
<dbReference type="PANTHER" id="PTHR43391">
    <property type="entry name" value="RETINOL DEHYDROGENASE-RELATED"/>
    <property type="match status" value="1"/>
</dbReference>
<comment type="caution">
    <text evidence="8">The sequence shown here is derived from an EMBL/GenBank/DDBJ whole genome shotgun (WGS) entry which is preliminary data.</text>
</comment>
<keyword evidence="7" id="KW-0812">Transmembrane</keyword>
<gene>
    <name evidence="8" type="ORF">E3N88_21185</name>
</gene>
<keyword evidence="7" id="KW-1133">Transmembrane helix</keyword>
<keyword evidence="3" id="KW-0521">NADP</keyword>